<evidence type="ECO:0000256" key="1">
    <source>
        <dbReference type="ARBA" id="ARBA00022723"/>
    </source>
</evidence>
<organism evidence="5 6">
    <name type="scientific">Rhizobium viscosum</name>
    <name type="common">Arthrobacter viscosus</name>
    <dbReference type="NCBI Taxonomy" id="1673"/>
    <lineage>
        <taxon>Bacteria</taxon>
        <taxon>Pseudomonadati</taxon>
        <taxon>Pseudomonadota</taxon>
        <taxon>Alphaproteobacteria</taxon>
        <taxon>Hyphomicrobiales</taxon>
        <taxon>Rhizobiaceae</taxon>
        <taxon>Rhizobium/Agrobacterium group</taxon>
        <taxon>Rhizobium</taxon>
    </lineage>
</organism>
<dbReference type="InterPro" id="IPR006035">
    <property type="entry name" value="Ureohydrolase"/>
</dbReference>
<evidence type="ECO:0000313" key="5">
    <source>
        <dbReference type="EMBL" id="MBE1506470.1"/>
    </source>
</evidence>
<protein>
    <submittedName>
        <fullName evidence="5">Arginase</fullName>
        <ecNumber evidence="5">3.5.3.1</ecNumber>
    </submittedName>
</protein>
<keyword evidence="3" id="KW-0464">Manganese</keyword>
<dbReference type="PANTHER" id="PTHR43782">
    <property type="entry name" value="ARGINASE"/>
    <property type="match status" value="1"/>
</dbReference>
<dbReference type="GO" id="GO:0004053">
    <property type="term" value="F:arginase activity"/>
    <property type="evidence" value="ECO:0007669"/>
    <property type="project" value="UniProtKB-EC"/>
</dbReference>
<dbReference type="EC" id="3.5.3.1" evidence="5"/>
<dbReference type="Pfam" id="PF00491">
    <property type="entry name" value="Arginase"/>
    <property type="match status" value="1"/>
</dbReference>
<evidence type="ECO:0000313" key="6">
    <source>
        <dbReference type="Proteomes" id="UP000620262"/>
    </source>
</evidence>
<keyword evidence="6" id="KW-1185">Reference proteome</keyword>
<keyword evidence="1" id="KW-0479">Metal-binding</keyword>
<accession>A0ABR9ITN5</accession>
<evidence type="ECO:0000256" key="4">
    <source>
        <dbReference type="PROSITE-ProRule" id="PRU00742"/>
    </source>
</evidence>
<dbReference type="PANTHER" id="PTHR43782:SF3">
    <property type="entry name" value="ARGINASE"/>
    <property type="match status" value="1"/>
</dbReference>
<dbReference type="Gene3D" id="3.40.800.10">
    <property type="entry name" value="Ureohydrolase domain"/>
    <property type="match status" value="1"/>
</dbReference>
<dbReference type="SUPFAM" id="SSF52768">
    <property type="entry name" value="Arginase/deacetylase"/>
    <property type="match status" value="1"/>
</dbReference>
<dbReference type="RefSeq" id="WP_192730169.1">
    <property type="nucleotide sequence ID" value="NZ_BAAAVL010000013.1"/>
</dbReference>
<dbReference type="Proteomes" id="UP000620262">
    <property type="component" value="Unassembled WGS sequence"/>
</dbReference>
<dbReference type="CDD" id="cd09999">
    <property type="entry name" value="Arginase-like_1"/>
    <property type="match status" value="1"/>
</dbReference>
<dbReference type="PROSITE" id="PS51409">
    <property type="entry name" value="ARGINASE_2"/>
    <property type="match status" value="1"/>
</dbReference>
<reference evidence="5 6" key="1">
    <citation type="submission" date="2020-10" db="EMBL/GenBank/DDBJ databases">
        <title>Sequencing the genomes of 1000 actinobacteria strains.</title>
        <authorList>
            <person name="Klenk H.-P."/>
        </authorList>
    </citation>
    <scope>NUCLEOTIDE SEQUENCE [LARGE SCALE GENOMIC DNA]</scope>
    <source>
        <strain evidence="5 6">DSM 7307</strain>
    </source>
</reference>
<evidence type="ECO:0000256" key="3">
    <source>
        <dbReference type="ARBA" id="ARBA00023211"/>
    </source>
</evidence>
<name>A0ABR9ITN5_RHIVS</name>
<comment type="similarity">
    <text evidence="4">Belongs to the arginase family.</text>
</comment>
<evidence type="ECO:0000256" key="2">
    <source>
        <dbReference type="ARBA" id="ARBA00022801"/>
    </source>
</evidence>
<gene>
    <name evidence="5" type="ORF">H4W29_003651</name>
</gene>
<keyword evidence="2 5" id="KW-0378">Hydrolase</keyword>
<comment type="caution">
    <text evidence="5">The sequence shown here is derived from an EMBL/GenBank/DDBJ whole genome shotgun (WGS) entry which is preliminary data.</text>
</comment>
<sequence>MAGKVEYTVFQGRAGDHNDLAMPGAKAIGEELERRTGISPAVIGTPEPALNGGWREELDAALPSLRELQSRFDDVLAAGAMSIAATSRCAVSLATLPAVAKHHPAVCIVWFDAHGDLNPPEASPTGYLGGLALAGPLGLWSSGLGAGLGPGQVVLVGQRDLDPYELDLIAKHDIPHIKPGADLATGLRTAIAGRPVYVHFDCDVLEPGIVPTDYECEGGLSLDDVRACCKVIAEHDFVGIEIAEFQDAWEAGGPPVSPGALLDALEPVLTKGCRYSIGPKIGIDFRKA</sequence>
<proteinExistence type="inferred from homology"/>
<dbReference type="InterPro" id="IPR023696">
    <property type="entry name" value="Ureohydrolase_dom_sf"/>
</dbReference>
<dbReference type="EMBL" id="JADBEC010000001">
    <property type="protein sequence ID" value="MBE1506470.1"/>
    <property type="molecule type" value="Genomic_DNA"/>
</dbReference>